<gene>
    <name evidence="1" type="ORF">Psal009_03687</name>
</gene>
<organism evidence="1 2">
    <name type="scientific">Piscirickettsia salmonis</name>
    <dbReference type="NCBI Taxonomy" id="1238"/>
    <lineage>
        <taxon>Bacteria</taxon>
        <taxon>Pseudomonadati</taxon>
        <taxon>Pseudomonadota</taxon>
        <taxon>Gammaproteobacteria</taxon>
        <taxon>Thiotrichales</taxon>
        <taxon>Piscirickettsiaceae</taxon>
        <taxon>Piscirickettsia</taxon>
    </lineage>
</organism>
<evidence type="ECO:0008006" key="3">
    <source>
        <dbReference type="Google" id="ProtNLM"/>
    </source>
</evidence>
<dbReference type="Proteomes" id="UP000422232">
    <property type="component" value="Plasmid unnamed2"/>
</dbReference>
<dbReference type="AlphaFoldDB" id="A0A9Q5YLW5"/>
<proteinExistence type="predicted"/>
<name>A0A9Q5YLW5_PISSA</name>
<reference evidence="1 2" key="1">
    <citation type="submission" date="2019-04" db="EMBL/GenBank/DDBJ databases">
        <title>Complete genome sequencing of Piscirickettsia salmonis strain Psal-009.</title>
        <authorList>
            <person name="Schober I."/>
            <person name="Bunk B."/>
            <person name="Sproer C."/>
            <person name="Carril G.P."/>
            <person name="Riedel T."/>
            <person name="Flores-Herrera P.A."/>
            <person name="Nourdin-Galindo G."/>
            <person name="Marshall S.H."/>
            <person name="Overmann J."/>
        </authorList>
    </citation>
    <scope>NUCLEOTIDE SEQUENCE [LARGE SCALE GENOMIC DNA]</scope>
    <source>
        <strain evidence="1 2">Psal-009</strain>
        <plasmid evidence="1 2">unnamed2</plasmid>
    </source>
</reference>
<evidence type="ECO:0000313" key="2">
    <source>
        <dbReference type="Proteomes" id="UP000422232"/>
    </source>
</evidence>
<dbReference type="EMBL" id="CP038910">
    <property type="protein sequence ID" value="QGO07728.1"/>
    <property type="molecule type" value="Genomic_DNA"/>
</dbReference>
<protein>
    <recommendedName>
        <fullName evidence="3">Helix-turn-helix domain-containing protein</fullName>
    </recommendedName>
</protein>
<accession>A0A9Q5YLW5</accession>
<dbReference type="RefSeq" id="WP_016211080.1">
    <property type="nucleotide sequence ID" value="NZ_CP033945.1"/>
</dbReference>
<evidence type="ECO:0000313" key="1">
    <source>
        <dbReference type="EMBL" id="QGO07728.1"/>
    </source>
</evidence>
<keyword evidence="1" id="KW-0614">Plasmid</keyword>
<sequence length="328" mass="37115">MSIVRIHRKEKDFVVLDKQFLNDEGLSFRAKGLLSYLLSLPDDWKVSRSHLAKISQDGPTSVNSTLKELKEAGYILLISERENGKISGYDYLVFETKALADAYLSSSTHTDVSQPTKTAQGAEQEEDELRVGKLLAVKQLAVKSPLLNNNSTKNNSTKKNIMCADTHEADSHTELSNQSERKYKTSKGQFLTGEKLSVFEQVWEAYRHKSEAAENNYSKSNKAAAAHSFLKNWPDIQQDASLVIQQAEVEAHNRAVKSMADSNFKPKHLEGWLSERRWTQESVMINESIYLARGTQHGNSSIQGNQHKLSVAERLQRLHEKRQREAND</sequence>
<geneLocation type="plasmid" evidence="1 2">
    <name>unnamed2</name>
</geneLocation>
<keyword evidence="2" id="KW-1185">Reference proteome</keyword>